<evidence type="ECO:0000256" key="2">
    <source>
        <dbReference type="SAM" id="SignalP"/>
    </source>
</evidence>
<dbReference type="OrthoDB" id="10256656at2759"/>
<dbReference type="SUPFAM" id="SSF55166">
    <property type="entry name" value="Hedgehog/DD-peptidase"/>
    <property type="match status" value="1"/>
</dbReference>
<accession>A0A8J8SZ81</accession>
<protein>
    <submittedName>
        <fullName evidence="3">Uncharacterized protein</fullName>
    </submittedName>
</protein>
<gene>
    <name evidence="3" type="ORF">FGO68_gene15920</name>
</gene>
<organism evidence="3 4">
    <name type="scientific">Halteria grandinella</name>
    <dbReference type="NCBI Taxonomy" id="5974"/>
    <lineage>
        <taxon>Eukaryota</taxon>
        <taxon>Sar</taxon>
        <taxon>Alveolata</taxon>
        <taxon>Ciliophora</taxon>
        <taxon>Intramacronucleata</taxon>
        <taxon>Spirotrichea</taxon>
        <taxon>Stichotrichia</taxon>
        <taxon>Sporadotrichida</taxon>
        <taxon>Halteriidae</taxon>
        <taxon>Halteria</taxon>
    </lineage>
</organism>
<sequence length="254" mass="27807">MRTILKITVLGLIAIVAQAQEEETHHHHHHHHHDIDVQKMDGEDESTHTPSNVQGGCTLGNVIWNGAGNCQTSYIEGLSRQIADEMGALGVRFASLQGHGGIDWSGCSGFMNADALSSLDRLTSQHGQIRLSSAWRSAAAQYLLYCFKVYGRCGQTLPVAKPGTSNHEGGVAIDVPNHGYWQPILTSNGWRYPLPSADPVHFEFGSGASEYARKNLLAFQRLWNRHNPGRRIAEDGIYGHDTAGALFDSPCNGW</sequence>
<reference evidence="3" key="1">
    <citation type="submission" date="2019-06" db="EMBL/GenBank/DDBJ databases">
        <authorList>
            <person name="Zheng W."/>
        </authorList>
    </citation>
    <scope>NUCLEOTIDE SEQUENCE</scope>
    <source>
        <strain evidence="3">QDHG01</strain>
    </source>
</reference>
<dbReference type="CDD" id="cd14814">
    <property type="entry name" value="Peptidase_M15"/>
    <property type="match status" value="1"/>
</dbReference>
<dbReference type="InterPro" id="IPR009045">
    <property type="entry name" value="Zn_M74/Hedgehog-like"/>
</dbReference>
<proteinExistence type="predicted"/>
<feature type="region of interest" description="Disordered" evidence="1">
    <location>
        <begin position="21"/>
        <end position="53"/>
    </location>
</feature>
<evidence type="ECO:0000313" key="3">
    <source>
        <dbReference type="EMBL" id="TNV76322.1"/>
    </source>
</evidence>
<keyword evidence="2" id="KW-0732">Signal</keyword>
<dbReference type="Proteomes" id="UP000785679">
    <property type="component" value="Unassembled WGS sequence"/>
</dbReference>
<comment type="caution">
    <text evidence="3">The sequence shown here is derived from an EMBL/GenBank/DDBJ whole genome shotgun (WGS) entry which is preliminary data.</text>
</comment>
<feature type="chain" id="PRO_5035309468" evidence="2">
    <location>
        <begin position="20"/>
        <end position="254"/>
    </location>
</feature>
<name>A0A8J8SZ81_HALGN</name>
<keyword evidence="4" id="KW-1185">Reference proteome</keyword>
<evidence type="ECO:0000313" key="4">
    <source>
        <dbReference type="Proteomes" id="UP000785679"/>
    </source>
</evidence>
<dbReference type="EMBL" id="RRYP01013802">
    <property type="protein sequence ID" value="TNV76322.1"/>
    <property type="molecule type" value="Genomic_DNA"/>
</dbReference>
<feature type="compositionally biased region" description="Basic and acidic residues" evidence="1">
    <location>
        <begin position="33"/>
        <end position="47"/>
    </location>
</feature>
<feature type="signal peptide" evidence="2">
    <location>
        <begin position="1"/>
        <end position="19"/>
    </location>
</feature>
<evidence type="ECO:0000256" key="1">
    <source>
        <dbReference type="SAM" id="MobiDB-lite"/>
    </source>
</evidence>
<dbReference type="AlphaFoldDB" id="A0A8J8SZ81"/>
<dbReference type="Gene3D" id="3.30.1380.10">
    <property type="match status" value="1"/>
</dbReference>